<dbReference type="STRING" id="409849.ENSPMGP00000011782"/>
<evidence type="ECO:0000259" key="9">
    <source>
        <dbReference type="Pfam" id="PF24597"/>
    </source>
</evidence>
<organism evidence="10 11">
    <name type="scientific">Periophthalmus magnuspinnatus</name>
    <dbReference type="NCBI Taxonomy" id="409849"/>
    <lineage>
        <taxon>Eukaryota</taxon>
        <taxon>Metazoa</taxon>
        <taxon>Chordata</taxon>
        <taxon>Craniata</taxon>
        <taxon>Vertebrata</taxon>
        <taxon>Euteleostomi</taxon>
        <taxon>Actinopterygii</taxon>
        <taxon>Neopterygii</taxon>
        <taxon>Teleostei</taxon>
        <taxon>Neoteleostei</taxon>
        <taxon>Acanthomorphata</taxon>
        <taxon>Gobiaria</taxon>
        <taxon>Gobiiformes</taxon>
        <taxon>Gobioidei</taxon>
        <taxon>Gobiidae</taxon>
        <taxon>Oxudercinae</taxon>
        <taxon>Periophthalmus</taxon>
    </lineage>
</organism>
<evidence type="ECO:0000313" key="10">
    <source>
        <dbReference type="Ensembl" id="ENSPMGP00000011782.1"/>
    </source>
</evidence>
<dbReference type="InterPro" id="IPR040314">
    <property type="entry name" value="DOP1"/>
</dbReference>
<evidence type="ECO:0000256" key="4">
    <source>
        <dbReference type="ARBA" id="ARBA00023034"/>
    </source>
</evidence>
<feature type="transmembrane region" description="Helical" evidence="7">
    <location>
        <begin position="247"/>
        <end position="269"/>
    </location>
</feature>
<dbReference type="Pfam" id="PF24597">
    <property type="entry name" value="TPR_DOP1_M"/>
    <property type="match status" value="1"/>
</dbReference>
<dbReference type="Pfam" id="PF04118">
    <property type="entry name" value="Dopey_N"/>
    <property type="match status" value="1"/>
</dbReference>
<dbReference type="PANTHER" id="PTHR14042">
    <property type="entry name" value="DOPEY-RELATED"/>
    <property type="match status" value="1"/>
</dbReference>
<name>A0A3B4A3Z7_9GOBI</name>
<keyword evidence="7" id="KW-0812">Transmembrane</keyword>
<dbReference type="GO" id="GO:0000139">
    <property type="term" value="C:Golgi membrane"/>
    <property type="evidence" value="ECO:0007669"/>
    <property type="project" value="UniProtKB-SubCell"/>
</dbReference>
<reference evidence="10" key="2">
    <citation type="submission" date="2025-09" db="UniProtKB">
        <authorList>
            <consortium name="Ensembl"/>
        </authorList>
    </citation>
    <scope>IDENTIFICATION</scope>
</reference>
<dbReference type="GO" id="GO:0005802">
    <property type="term" value="C:trans-Golgi network"/>
    <property type="evidence" value="ECO:0007669"/>
    <property type="project" value="TreeGrafter"/>
</dbReference>
<evidence type="ECO:0000313" key="11">
    <source>
        <dbReference type="Proteomes" id="UP000261520"/>
    </source>
</evidence>
<evidence type="ECO:0000256" key="5">
    <source>
        <dbReference type="ARBA" id="ARBA00023136"/>
    </source>
</evidence>
<dbReference type="AlphaFoldDB" id="A0A3B4A3Z7"/>
<keyword evidence="4" id="KW-0333">Golgi apparatus</keyword>
<evidence type="ECO:0000256" key="3">
    <source>
        <dbReference type="ARBA" id="ARBA00022927"/>
    </source>
</evidence>
<keyword evidence="3" id="KW-0653">Protein transport</keyword>
<dbReference type="GO" id="GO:0015031">
    <property type="term" value="P:protein transport"/>
    <property type="evidence" value="ECO:0007669"/>
    <property type="project" value="UniProtKB-KW"/>
</dbReference>
<evidence type="ECO:0000259" key="8">
    <source>
        <dbReference type="Pfam" id="PF04118"/>
    </source>
</evidence>
<reference evidence="10" key="1">
    <citation type="submission" date="2025-08" db="UniProtKB">
        <authorList>
            <consortium name="Ensembl"/>
        </authorList>
    </citation>
    <scope>IDENTIFICATION</scope>
</reference>
<protein>
    <submittedName>
        <fullName evidence="10">Uncharacterized protein</fullName>
    </submittedName>
</protein>
<evidence type="ECO:0000256" key="6">
    <source>
        <dbReference type="ARBA" id="ARBA00046326"/>
    </source>
</evidence>
<keyword evidence="2" id="KW-0813">Transport</keyword>
<keyword evidence="5 7" id="KW-0472">Membrane</keyword>
<evidence type="ECO:0000256" key="1">
    <source>
        <dbReference type="ARBA" id="ARBA00004395"/>
    </source>
</evidence>
<dbReference type="Proteomes" id="UP000261520">
    <property type="component" value="Unplaced"/>
</dbReference>
<dbReference type="Ensembl" id="ENSPMGT00000012571.1">
    <property type="protein sequence ID" value="ENSPMGP00000011782.1"/>
    <property type="gene ID" value="ENSPMGG00000009755.1"/>
</dbReference>
<feature type="domain" description="DOP1 N-terminal" evidence="8">
    <location>
        <begin position="12"/>
        <end position="285"/>
    </location>
</feature>
<dbReference type="GO" id="GO:0005829">
    <property type="term" value="C:cytosol"/>
    <property type="evidence" value="ECO:0007669"/>
    <property type="project" value="GOC"/>
</dbReference>
<keyword evidence="7" id="KW-1133">Transmembrane helix</keyword>
<dbReference type="GO" id="GO:0006895">
    <property type="term" value="P:Golgi to endosome transport"/>
    <property type="evidence" value="ECO:0007669"/>
    <property type="project" value="InterPro"/>
</dbReference>
<accession>A0A3B4A3Z7</accession>
<comment type="subcellular location">
    <subcellularLocation>
        <location evidence="1">Golgi apparatus membrane</location>
        <topology evidence="1">Peripheral membrane protein</topology>
    </subcellularLocation>
</comment>
<dbReference type="PANTHER" id="PTHR14042:SF23">
    <property type="entry name" value="PROTEIN DOPEY-2"/>
    <property type="match status" value="1"/>
</dbReference>
<sequence length="505" mass="57480">MDPEEVELMNDYRYRNYASVIEKALRNFESSTEWADLISSLGKLNKALQSNLRYSLLPRRRIIGKRLAQCLHPALPSGVHLKALETYEVIFKIIGTKWLAKDLFIYSGLFPLLSHAAMAVKPVLLALYERYYLPLQRALLPSLQAFITGLLPGLEEGLEVYDTDALLLKLSLLVGQQVFYGALWGCVMVSPMVRLPASVFIVTHFDRMVCLSQQMYMLGYDHHLVVKSLALSLQDSNVLVQRNMLEVLLYFFPFATCLSLVSAALLTLLRRDMSLNRRLYAWLLIKGGMVAPHPVLSTTIEEHTTFYFNTYSKTYLVQSQALINIIKQKDMESDPEKVVGYLRPFRILMSLLDKSEMPIVLSNVLLELVRAFYSYCREMLGEEAINSSGLSGNQLAKIKENKNASEIIKTMNMLISTMNSEYLWEHMTQRFCTALSSVTEMCQLIIFLLDIIPLELHADIQSQFLPEMLGTMLRALHSNISSVSLQDVTQSLRACFKVLSKIQMP</sequence>
<evidence type="ECO:0000256" key="2">
    <source>
        <dbReference type="ARBA" id="ARBA00022448"/>
    </source>
</evidence>
<dbReference type="InterPro" id="IPR056458">
    <property type="entry name" value="TPR_DOP1_M"/>
</dbReference>
<evidence type="ECO:0000256" key="7">
    <source>
        <dbReference type="SAM" id="Phobius"/>
    </source>
</evidence>
<feature type="domain" description="DOP1-like middle TPR" evidence="9">
    <location>
        <begin position="307"/>
        <end position="499"/>
    </location>
</feature>
<comment type="similarity">
    <text evidence="6">Belongs to the DOP1 family.</text>
</comment>
<dbReference type="GO" id="GO:0005768">
    <property type="term" value="C:endosome"/>
    <property type="evidence" value="ECO:0007669"/>
    <property type="project" value="TreeGrafter"/>
</dbReference>
<dbReference type="InterPro" id="IPR007249">
    <property type="entry name" value="DOP1_N"/>
</dbReference>
<keyword evidence="11" id="KW-1185">Reference proteome</keyword>
<proteinExistence type="inferred from homology"/>